<dbReference type="GeneID" id="64703644"/>
<dbReference type="Proteomes" id="UP000823399">
    <property type="component" value="Unassembled WGS sequence"/>
</dbReference>
<organism evidence="1 2">
    <name type="scientific">Suillus discolor</name>
    <dbReference type="NCBI Taxonomy" id="1912936"/>
    <lineage>
        <taxon>Eukaryota</taxon>
        <taxon>Fungi</taxon>
        <taxon>Dikarya</taxon>
        <taxon>Basidiomycota</taxon>
        <taxon>Agaricomycotina</taxon>
        <taxon>Agaricomycetes</taxon>
        <taxon>Agaricomycetidae</taxon>
        <taxon>Boletales</taxon>
        <taxon>Suillineae</taxon>
        <taxon>Suillaceae</taxon>
        <taxon>Suillus</taxon>
    </lineage>
</organism>
<sequence length="138" mass="15075">MLTGMAASAPQSSDGNPQGVRPLVVELYMCFQDELQMYEDGTLEAVLSADSTSIQLEYKCPQYAITPFLTHSLLPAIFASLFGLAIPEGSCWSTYPFALTVPSRFLHTAAAPHPAGKPATRREHFKVLWHIGFSSLLT</sequence>
<evidence type="ECO:0000313" key="2">
    <source>
        <dbReference type="Proteomes" id="UP000823399"/>
    </source>
</evidence>
<proteinExistence type="predicted"/>
<dbReference type="AlphaFoldDB" id="A0A9P7JUP0"/>
<dbReference type="RefSeq" id="XP_041293858.1">
    <property type="nucleotide sequence ID" value="XM_041441385.1"/>
</dbReference>
<name>A0A9P7JUP0_9AGAM</name>
<keyword evidence="2" id="KW-1185">Reference proteome</keyword>
<reference evidence="1" key="1">
    <citation type="journal article" date="2020" name="New Phytol.">
        <title>Comparative genomics reveals dynamic genome evolution in host specialist ectomycorrhizal fungi.</title>
        <authorList>
            <person name="Lofgren L.A."/>
            <person name="Nguyen N.H."/>
            <person name="Vilgalys R."/>
            <person name="Ruytinx J."/>
            <person name="Liao H.L."/>
            <person name="Branco S."/>
            <person name="Kuo A."/>
            <person name="LaButti K."/>
            <person name="Lipzen A."/>
            <person name="Andreopoulos W."/>
            <person name="Pangilinan J."/>
            <person name="Riley R."/>
            <person name="Hundley H."/>
            <person name="Na H."/>
            <person name="Barry K."/>
            <person name="Grigoriev I.V."/>
            <person name="Stajich J.E."/>
            <person name="Kennedy P.G."/>
        </authorList>
    </citation>
    <scope>NUCLEOTIDE SEQUENCE</scope>
    <source>
        <strain evidence="1">FC423</strain>
    </source>
</reference>
<protein>
    <submittedName>
        <fullName evidence="1">Uncharacterized protein</fullName>
    </submittedName>
</protein>
<comment type="caution">
    <text evidence="1">The sequence shown here is derived from an EMBL/GenBank/DDBJ whole genome shotgun (WGS) entry which is preliminary data.</text>
</comment>
<accession>A0A9P7JUP0</accession>
<dbReference type="EMBL" id="JABBWM010000022">
    <property type="protein sequence ID" value="KAG2109990.1"/>
    <property type="molecule type" value="Genomic_DNA"/>
</dbReference>
<evidence type="ECO:0000313" key="1">
    <source>
        <dbReference type="EMBL" id="KAG2109990.1"/>
    </source>
</evidence>
<gene>
    <name evidence="1" type="ORF">F5147DRAFT_772832</name>
</gene>
<dbReference type="OrthoDB" id="2688023at2759"/>